<sequence length="317" mass="35463">MHDCPPPKQALEAWLKAYGTVRGGNYGHLLLEQQQEIDGDLIAALRPYFESAHLDAREYFHRKIGISLHPDGAAAPAIAYPNCLPSKALRGLFGEVMAGLVTEAYQEDFVGKHAWRVPIFLFREHDDVEKYLWALRFDPERVREIYGRHGTDFVGIALNGGGEVIRVIAGEAKWRKTLTESAVAALLHGKKVRNPDTNELEHNGKGIWFEMNRDTVIPHGLRQLQFLLEQRDREGHAATIVSIDRAVLQLGPQPARTDLVVICGNGAAKREKSETVVGWEEMPADYKAGRDLQIVEVILEDGDSLIDDLYALLWSDG</sequence>
<dbReference type="Proteomes" id="UP000028534">
    <property type="component" value="Unassembled WGS sequence"/>
</dbReference>
<proteinExistence type="predicted"/>
<keyword evidence="1" id="KW-0808">Transferase</keyword>
<name>A0A084EN65_SPHYA</name>
<keyword evidence="1" id="KW-0032">Aminotransferase</keyword>
<dbReference type="GO" id="GO:0008483">
    <property type="term" value="F:transaminase activity"/>
    <property type="evidence" value="ECO:0007669"/>
    <property type="project" value="UniProtKB-KW"/>
</dbReference>
<evidence type="ECO:0000313" key="2">
    <source>
        <dbReference type="Proteomes" id="UP000028534"/>
    </source>
</evidence>
<dbReference type="AlphaFoldDB" id="A0A084EN65"/>
<protein>
    <submittedName>
        <fullName evidence="1">Putative aminotransferase protein</fullName>
    </submittedName>
</protein>
<dbReference type="PATRIC" id="fig|13690.10.peg.1981"/>
<organism evidence="1 2">
    <name type="scientific">Sphingobium yanoikuyae</name>
    <name type="common">Sphingomonas yanoikuyae</name>
    <dbReference type="NCBI Taxonomy" id="13690"/>
    <lineage>
        <taxon>Bacteria</taxon>
        <taxon>Pseudomonadati</taxon>
        <taxon>Pseudomonadota</taxon>
        <taxon>Alphaproteobacteria</taxon>
        <taxon>Sphingomonadales</taxon>
        <taxon>Sphingomonadaceae</taxon>
        <taxon>Sphingobium</taxon>
    </lineage>
</organism>
<dbReference type="EMBL" id="JGVR01000009">
    <property type="protein sequence ID" value="KEZ19407.1"/>
    <property type="molecule type" value="Genomic_DNA"/>
</dbReference>
<gene>
    <name evidence="1" type="ORF">CP98_01928</name>
</gene>
<dbReference type="RefSeq" id="WP_037518985.1">
    <property type="nucleotide sequence ID" value="NZ_JGVR01000009.1"/>
</dbReference>
<comment type="caution">
    <text evidence="1">The sequence shown here is derived from an EMBL/GenBank/DDBJ whole genome shotgun (WGS) entry which is preliminary data.</text>
</comment>
<dbReference type="eggNOG" id="ENOG5031Y7W">
    <property type="taxonomic scope" value="Bacteria"/>
</dbReference>
<reference evidence="1 2" key="1">
    <citation type="submission" date="2014-03" db="EMBL/GenBank/DDBJ databases">
        <title>Genome sequence of Sphingobium yanoikuyae B1.</title>
        <authorList>
            <person name="Gan H.M."/>
            <person name="Gan H.Y."/>
            <person name="Savka M.A."/>
        </authorList>
    </citation>
    <scope>NUCLEOTIDE SEQUENCE [LARGE SCALE GENOMIC DNA]</scope>
    <source>
        <strain evidence="1 2">B1</strain>
    </source>
</reference>
<evidence type="ECO:0000313" key="1">
    <source>
        <dbReference type="EMBL" id="KEZ19407.1"/>
    </source>
</evidence>
<accession>A0A084EN65</accession>